<sequence>MNLNEEIIHKQEIQYQIEEEMIYLNDYDNDLNMPIIKKKYFNKIEEEQNIFLQGKNEKKNREIFIDENKKNKQNLNDIQIQLHQLFENNFQTYSDRKQLILIENGIDLIFLRLFDKLY</sequence>
<evidence type="ECO:0000313" key="3">
    <source>
        <dbReference type="Proteomes" id="UP000663829"/>
    </source>
</evidence>
<reference evidence="1" key="1">
    <citation type="submission" date="2021-02" db="EMBL/GenBank/DDBJ databases">
        <authorList>
            <person name="Nowell W R."/>
        </authorList>
    </citation>
    <scope>NUCLEOTIDE SEQUENCE</scope>
</reference>
<comment type="caution">
    <text evidence="1">The sequence shown here is derived from an EMBL/GenBank/DDBJ whole genome shotgun (WGS) entry which is preliminary data.</text>
</comment>
<protein>
    <submittedName>
        <fullName evidence="1">Uncharacterized protein</fullName>
    </submittedName>
</protein>
<name>A0A815PL25_9BILA</name>
<dbReference type="Proteomes" id="UP000663829">
    <property type="component" value="Unassembled WGS sequence"/>
</dbReference>
<dbReference type="AlphaFoldDB" id="A0A815PL25"/>
<accession>A0A815PL25</accession>
<organism evidence="1 3">
    <name type="scientific">Didymodactylos carnosus</name>
    <dbReference type="NCBI Taxonomy" id="1234261"/>
    <lineage>
        <taxon>Eukaryota</taxon>
        <taxon>Metazoa</taxon>
        <taxon>Spiralia</taxon>
        <taxon>Gnathifera</taxon>
        <taxon>Rotifera</taxon>
        <taxon>Eurotatoria</taxon>
        <taxon>Bdelloidea</taxon>
        <taxon>Philodinida</taxon>
        <taxon>Philodinidae</taxon>
        <taxon>Didymodactylos</taxon>
    </lineage>
</organism>
<dbReference type="EMBL" id="CAJOBC010084882">
    <property type="protein sequence ID" value="CAF4323689.1"/>
    <property type="molecule type" value="Genomic_DNA"/>
</dbReference>
<evidence type="ECO:0000313" key="1">
    <source>
        <dbReference type="EMBL" id="CAF1450140.1"/>
    </source>
</evidence>
<evidence type="ECO:0000313" key="2">
    <source>
        <dbReference type="EMBL" id="CAF4323689.1"/>
    </source>
</evidence>
<gene>
    <name evidence="1" type="ORF">GPM918_LOCUS34704</name>
    <name evidence="2" type="ORF">SRO942_LOCUS35409</name>
</gene>
<keyword evidence="3" id="KW-1185">Reference proteome</keyword>
<proteinExistence type="predicted"/>
<dbReference type="EMBL" id="CAJNOQ010019435">
    <property type="protein sequence ID" value="CAF1450140.1"/>
    <property type="molecule type" value="Genomic_DNA"/>
</dbReference>
<dbReference type="Proteomes" id="UP000681722">
    <property type="component" value="Unassembled WGS sequence"/>
</dbReference>